<gene>
    <name evidence="1" type="ORF">CEXT_777611</name>
</gene>
<evidence type="ECO:0000313" key="2">
    <source>
        <dbReference type="Proteomes" id="UP001054945"/>
    </source>
</evidence>
<comment type="caution">
    <text evidence="1">The sequence shown here is derived from an EMBL/GenBank/DDBJ whole genome shotgun (WGS) entry which is preliminary data.</text>
</comment>
<sequence length="170" mass="19507">MKLITFLAISKYEYYVIKPRNERLLKVVIKSLRIKTSLEELKTGLKEKTSRCQKCGEDRRTGEWPIKEKLQESTCINCNDKCREAPWRGCRTFSKPVPKNGKCIEKSAQIPAKLAFLPVKILHILAPIALLNEIDSIFAAFPKFFEALPEKQRTDNNLYIPAGPFGSFFL</sequence>
<name>A0AAV4XGV8_CAEEX</name>
<reference evidence="1 2" key="1">
    <citation type="submission" date="2021-06" db="EMBL/GenBank/DDBJ databases">
        <title>Caerostris extrusa draft genome.</title>
        <authorList>
            <person name="Kono N."/>
            <person name="Arakawa K."/>
        </authorList>
    </citation>
    <scope>NUCLEOTIDE SEQUENCE [LARGE SCALE GENOMIC DNA]</scope>
</reference>
<dbReference type="Proteomes" id="UP001054945">
    <property type="component" value="Unassembled WGS sequence"/>
</dbReference>
<evidence type="ECO:0000313" key="1">
    <source>
        <dbReference type="EMBL" id="GIY94372.1"/>
    </source>
</evidence>
<accession>A0AAV4XGV8</accession>
<dbReference type="AlphaFoldDB" id="A0AAV4XGV8"/>
<organism evidence="1 2">
    <name type="scientific">Caerostris extrusa</name>
    <name type="common">Bark spider</name>
    <name type="synonym">Caerostris bankana</name>
    <dbReference type="NCBI Taxonomy" id="172846"/>
    <lineage>
        <taxon>Eukaryota</taxon>
        <taxon>Metazoa</taxon>
        <taxon>Ecdysozoa</taxon>
        <taxon>Arthropoda</taxon>
        <taxon>Chelicerata</taxon>
        <taxon>Arachnida</taxon>
        <taxon>Araneae</taxon>
        <taxon>Araneomorphae</taxon>
        <taxon>Entelegynae</taxon>
        <taxon>Araneoidea</taxon>
        <taxon>Araneidae</taxon>
        <taxon>Caerostris</taxon>
    </lineage>
</organism>
<dbReference type="EMBL" id="BPLR01017778">
    <property type="protein sequence ID" value="GIY94372.1"/>
    <property type="molecule type" value="Genomic_DNA"/>
</dbReference>
<keyword evidence="2" id="KW-1185">Reference proteome</keyword>
<proteinExistence type="predicted"/>
<protein>
    <submittedName>
        <fullName evidence="1">Uncharacterized protein</fullName>
    </submittedName>
</protein>